<dbReference type="EMBL" id="LAZR01043999">
    <property type="protein sequence ID" value="KKL05721.1"/>
    <property type="molecule type" value="Genomic_DNA"/>
</dbReference>
<organism evidence="1">
    <name type="scientific">marine sediment metagenome</name>
    <dbReference type="NCBI Taxonomy" id="412755"/>
    <lineage>
        <taxon>unclassified sequences</taxon>
        <taxon>metagenomes</taxon>
        <taxon>ecological metagenomes</taxon>
    </lineage>
</organism>
<name>A0A0F9CJ62_9ZZZZ</name>
<proteinExistence type="predicted"/>
<accession>A0A0F9CJ62</accession>
<sequence>RNFNGHIDWWDCSLWIRFVFKFLKPSPKTCELLNRVTVKIYMFKSPDSKKFAPQASQ</sequence>
<protein>
    <submittedName>
        <fullName evidence="1">Uncharacterized protein</fullName>
    </submittedName>
</protein>
<comment type="caution">
    <text evidence="1">The sequence shown here is derived from an EMBL/GenBank/DDBJ whole genome shotgun (WGS) entry which is preliminary data.</text>
</comment>
<reference evidence="1" key="1">
    <citation type="journal article" date="2015" name="Nature">
        <title>Complex archaea that bridge the gap between prokaryotes and eukaryotes.</title>
        <authorList>
            <person name="Spang A."/>
            <person name="Saw J.H."/>
            <person name="Jorgensen S.L."/>
            <person name="Zaremba-Niedzwiedzka K."/>
            <person name="Martijn J."/>
            <person name="Lind A.E."/>
            <person name="van Eijk R."/>
            <person name="Schleper C."/>
            <person name="Guy L."/>
            <person name="Ettema T.J."/>
        </authorList>
    </citation>
    <scope>NUCLEOTIDE SEQUENCE</scope>
</reference>
<evidence type="ECO:0000313" key="1">
    <source>
        <dbReference type="EMBL" id="KKL05721.1"/>
    </source>
</evidence>
<gene>
    <name evidence="1" type="ORF">LCGC14_2603180</name>
</gene>
<feature type="non-terminal residue" evidence="1">
    <location>
        <position position="1"/>
    </location>
</feature>
<dbReference type="AlphaFoldDB" id="A0A0F9CJ62"/>